<dbReference type="RefSeq" id="XP_031395837.1">
    <property type="nucleotide sequence ID" value="XM_031539977.1"/>
</dbReference>
<feature type="transmembrane region" description="Helical" evidence="7">
    <location>
        <begin position="215"/>
        <end position="237"/>
    </location>
</feature>
<dbReference type="PANTHER" id="PTHR10383">
    <property type="entry name" value="SERINE INCORPORATOR"/>
    <property type="match status" value="1"/>
</dbReference>
<dbReference type="Pfam" id="PF03348">
    <property type="entry name" value="Serinc"/>
    <property type="match status" value="2"/>
</dbReference>
<feature type="transmembrane region" description="Helical" evidence="7">
    <location>
        <begin position="396"/>
        <end position="415"/>
    </location>
</feature>
<accession>A0A6P8DF07</accession>
<feature type="region of interest" description="Disordered" evidence="6">
    <location>
        <begin position="429"/>
        <end position="455"/>
    </location>
</feature>
<reference evidence="9" key="2">
    <citation type="submission" date="2025-08" db="UniProtKB">
        <authorList>
            <consortium name="RefSeq"/>
        </authorList>
    </citation>
    <scope>IDENTIFICATION</scope>
    <source>
        <tissue evidence="9">Leaf</tissue>
    </source>
</reference>
<dbReference type="InterPro" id="IPR005016">
    <property type="entry name" value="TDE1/TMS"/>
</dbReference>
<comment type="subcellular location">
    <subcellularLocation>
        <location evidence="1">Membrane</location>
        <topology evidence="1">Multi-pass membrane protein</topology>
    </subcellularLocation>
</comment>
<feature type="region of interest" description="Disordered" evidence="6">
    <location>
        <begin position="1"/>
        <end position="21"/>
    </location>
</feature>
<feature type="transmembrane region" description="Helical" evidence="7">
    <location>
        <begin position="249"/>
        <end position="267"/>
    </location>
</feature>
<evidence type="ECO:0000256" key="4">
    <source>
        <dbReference type="ARBA" id="ARBA00022989"/>
    </source>
</evidence>
<feature type="transmembrane region" description="Helical" evidence="7">
    <location>
        <begin position="155"/>
        <end position="176"/>
    </location>
</feature>
<evidence type="ECO:0000256" key="6">
    <source>
        <dbReference type="SAM" id="MobiDB-lite"/>
    </source>
</evidence>
<feature type="transmembrane region" description="Helical" evidence="7">
    <location>
        <begin position="114"/>
        <end position="134"/>
    </location>
</feature>
<keyword evidence="5 7" id="KW-0472">Membrane</keyword>
<dbReference type="GO" id="GO:0016020">
    <property type="term" value="C:membrane"/>
    <property type="evidence" value="ECO:0007669"/>
    <property type="project" value="UniProtKB-SubCell"/>
</dbReference>
<proteinExistence type="inferred from homology"/>
<keyword evidence="3 7" id="KW-0812">Transmembrane</keyword>
<comment type="similarity">
    <text evidence="2">Belongs to the TDE1 family.</text>
</comment>
<evidence type="ECO:0000256" key="3">
    <source>
        <dbReference type="ARBA" id="ARBA00022692"/>
    </source>
</evidence>
<feature type="transmembrane region" description="Helical" evidence="7">
    <location>
        <begin position="182"/>
        <end position="203"/>
    </location>
</feature>
<gene>
    <name evidence="9" type="primary">LOC116207117</name>
</gene>
<evidence type="ECO:0000256" key="2">
    <source>
        <dbReference type="ARBA" id="ARBA00006665"/>
    </source>
</evidence>
<feature type="transmembrane region" description="Helical" evidence="7">
    <location>
        <begin position="357"/>
        <end position="376"/>
    </location>
</feature>
<sequence length="455" mass="51791">MGKHEGNRPVNTKRMGEPAGGTSAMLGDIVIPNNVEIYDRRNCVLSRPTCEQKMLDLAVERRQSLRARYYYGMIFLFMNLGAWFVRDYGQKLMPILQYVRSCGMEGLACTQTMGVLRVSLGCFIFFFLMFLISFNTRKLNEARNIWHSRWWALKSLLLIVSMATPLLIPSSFIHFYGEFARVGAGIFLVLQLISVIQFIAWWNNHWMPDGGTKQSCSLGLLLSTLSYIASLCGIAILAKMYSAGQSLNIFFITWTIILLIVMMVMSLHSKVNTGLLSSGIMGSYIVFLCWSAIRSEPAIQKSNVHQQANHHDWSTIFSFVIAICAIVMATFSTGIDSESFQFRKDDIREEDDVPYKYEFFHLVFSLGAMYFAMLFISWNLENTTTKWVIDVGWASTWVKIINEWLGATIYMWTLISPAVRRAKVMDEESAEVNNNHTGHSTSSPSRSSDMSEFRS</sequence>
<reference evidence="8" key="1">
    <citation type="journal article" date="2020" name="Plant Biotechnol. J.">
        <title>The pomegranate (Punica granatum L.) draft genome dissects genetic divergence between soft- and hard-seeded cultivars.</title>
        <authorList>
            <person name="Luo X."/>
            <person name="Li H."/>
            <person name="Wu Z."/>
            <person name="Yao W."/>
            <person name="Zhao P."/>
            <person name="Cao D."/>
            <person name="Yu H."/>
            <person name="Li K."/>
            <person name="Poudel K."/>
            <person name="Zhao D."/>
            <person name="Zhang F."/>
            <person name="Xia X."/>
            <person name="Chen L."/>
            <person name="Wang Q."/>
            <person name="Jing D."/>
            <person name="Cao S."/>
        </authorList>
    </citation>
    <scope>NUCLEOTIDE SEQUENCE [LARGE SCALE GENOMIC DNA]</scope>
    <source>
        <strain evidence="8">cv. Tunisia</strain>
    </source>
</reference>
<evidence type="ECO:0000256" key="5">
    <source>
        <dbReference type="ARBA" id="ARBA00023136"/>
    </source>
</evidence>
<dbReference type="AlphaFoldDB" id="A0A6P8DF07"/>
<dbReference type="Proteomes" id="UP000515151">
    <property type="component" value="Chromosome 5"/>
</dbReference>
<dbReference type="GeneID" id="116207117"/>
<protein>
    <submittedName>
        <fullName evidence="9">Probable serine incorporator isoform X1</fullName>
    </submittedName>
</protein>
<keyword evidence="4 7" id="KW-1133">Transmembrane helix</keyword>
<name>A0A6P8DF07_PUNGR</name>
<feature type="transmembrane region" description="Helical" evidence="7">
    <location>
        <begin position="69"/>
        <end position="86"/>
    </location>
</feature>
<feature type="transmembrane region" description="Helical" evidence="7">
    <location>
        <begin position="313"/>
        <end position="336"/>
    </location>
</feature>
<organism evidence="8 9">
    <name type="scientific">Punica granatum</name>
    <name type="common">Pomegranate</name>
    <dbReference type="NCBI Taxonomy" id="22663"/>
    <lineage>
        <taxon>Eukaryota</taxon>
        <taxon>Viridiplantae</taxon>
        <taxon>Streptophyta</taxon>
        <taxon>Embryophyta</taxon>
        <taxon>Tracheophyta</taxon>
        <taxon>Spermatophyta</taxon>
        <taxon>Magnoliopsida</taxon>
        <taxon>eudicotyledons</taxon>
        <taxon>Gunneridae</taxon>
        <taxon>Pentapetalae</taxon>
        <taxon>rosids</taxon>
        <taxon>malvids</taxon>
        <taxon>Myrtales</taxon>
        <taxon>Lythraceae</taxon>
        <taxon>Punica</taxon>
    </lineage>
</organism>
<evidence type="ECO:0000313" key="8">
    <source>
        <dbReference type="Proteomes" id="UP000515151"/>
    </source>
</evidence>
<evidence type="ECO:0000313" key="9">
    <source>
        <dbReference type="RefSeq" id="XP_031395837.1"/>
    </source>
</evidence>
<evidence type="ECO:0000256" key="7">
    <source>
        <dbReference type="SAM" id="Phobius"/>
    </source>
</evidence>
<keyword evidence="8" id="KW-1185">Reference proteome</keyword>
<dbReference type="OrthoDB" id="5963193at2759"/>
<feature type="transmembrane region" description="Helical" evidence="7">
    <location>
        <begin position="274"/>
        <end position="293"/>
    </location>
</feature>
<dbReference type="PANTHER" id="PTHR10383:SF23">
    <property type="entry name" value="SERINC-DOMAIN CONTAINING SERINE AND SPHINGOLIPID BIOSYNTHESIS PROTEIN"/>
    <property type="match status" value="1"/>
</dbReference>
<evidence type="ECO:0000256" key="1">
    <source>
        <dbReference type="ARBA" id="ARBA00004141"/>
    </source>
</evidence>